<sequence>MTTLRFLFRNFVYTGSNTNSTYVVIAMIPSPAIIKFYQNADAFFFRLTLALLVVSLLLASWHNTWLEAVLVGVPAVAVPAMISKAMPGHRLTRISFAASLMIFSALHIHQAHGLIEMHFGIFALLAALLYYRDQLTIITAAAVIATHHLVFNYLQEMGSGVYIFEYHAGLDMTTGLEIVLLHAAFVVFEAGVLVYLSRKSWAEFLQSVELLSIGEHLQKEGQIDLSYQLDKPQSAFGHTFNTFFAQINELVNEARELSCEISGISDDFDKSCKTVESGSSKQSDETDLIASATQEMTSAMEEINRFSDEAAKSATSATEVSAASDKEIRAARTSIERLEQNIKTANTVIENLDSESNNIGSVLSVIQGIAEQTNLLALNAAIEAARAGEQGRGFAVVADEVRTLASRTHESTEEIQRMIEQLQKGSSEAVSAMETSLSGVGESVSQIGHIDEQLRLIKSAVESMSTMNQQIAQAIREQNLAVNEVNGNIISIREIGDSNLGLAQASKAKTGQLSNMAGKLAGLLANFKTH</sequence>
<keyword evidence="5 7" id="KW-0807">Transducer</keyword>
<evidence type="ECO:0000256" key="2">
    <source>
        <dbReference type="ARBA" id="ARBA00022692"/>
    </source>
</evidence>
<feature type="transmembrane region" description="Helical" evidence="9">
    <location>
        <begin position="175"/>
        <end position="196"/>
    </location>
</feature>
<comment type="subcellular location">
    <subcellularLocation>
        <location evidence="1">Membrane</location>
        <topology evidence="1">Multi-pass membrane protein</topology>
    </subcellularLocation>
</comment>
<dbReference type="Proteomes" id="UP000185639">
    <property type="component" value="Unassembled WGS sequence"/>
</dbReference>
<keyword evidence="12" id="KW-1185">Reference proteome</keyword>
<keyword evidence="2 9" id="KW-0812">Transmembrane</keyword>
<protein>
    <submittedName>
        <fullName evidence="11">Methyl-accepting chemotaxis protein</fullName>
    </submittedName>
</protein>
<dbReference type="GO" id="GO:0007165">
    <property type="term" value="P:signal transduction"/>
    <property type="evidence" value="ECO:0007669"/>
    <property type="project" value="UniProtKB-KW"/>
</dbReference>
<evidence type="ECO:0000256" key="9">
    <source>
        <dbReference type="SAM" id="Phobius"/>
    </source>
</evidence>
<feature type="transmembrane region" description="Helical" evidence="9">
    <location>
        <begin position="138"/>
        <end position="155"/>
    </location>
</feature>
<comment type="similarity">
    <text evidence="6">Belongs to the methyl-accepting chemotaxis (MCP) protein family.</text>
</comment>
<name>A0A1N7NZB7_9GAMM</name>
<proteinExistence type="inferred from homology"/>
<dbReference type="AlphaFoldDB" id="A0A1N7NZB7"/>
<dbReference type="PANTHER" id="PTHR32089:SF119">
    <property type="entry name" value="METHYL-ACCEPTING CHEMOTAXIS PROTEIN CTPL"/>
    <property type="match status" value="1"/>
</dbReference>
<evidence type="ECO:0000256" key="5">
    <source>
        <dbReference type="ARBA" id="ARBA00023224"/>
    </source>
</evidence>
<keyword evidence="8" id="KW-0175">Coiled coil</keyword>
<dbReference type="FunFam" id="1.10.287.950:FF:000001">
    <property type="entry name" value="Methyl-accepting chemotaxis sensory transducer"/>
    <property type="match status" value="1"/>
</dbReference>
<evidence type="ECO:0000256" key="4">
    <source>
        <dbReference type="ARBA" id="ARBA00023136"/>
    </source>
</evidence>
<feature type="domain" description="Methyl-accepting transducer" evidence="10">
    <location>
        <begin position="257"/>
        <end position="493"/>
    </location>
</feature>
<evidence type="ECO:0000256" key="7">
    <source>
        <dbReference type="PROSITE-ProRule" id="PRU00284"/>
    </source>
</evidence>
<evidence type="ECO:0000259" key="10">
    <source>
        <dbReference type="PROSITE" id="PS50111"/>
    </source>
</evidence>
<dbReference type="GO" id="GO:0016020">
    <property type="term" value="C:membrane"/>
    <property type="evidence" value="ECO:0007669"/>
    <property type="project" value="UniProtKB-SubCell"/>
</dbReference>
<organism evidence="11 12">
    <name type="scientific">Thalassolituus maritimus</name>
    <dbReference type="NCBI Taxonomy" id="484498"/>
    <lineage>
        <taxon>Bacteria</taxon>
        <taxon>Pseudomonadati</taxon>
        <taxon>Pseudomonadota</taxon>
        <taxon>Gammaproteobacteria</taxon>
        <taxon>Oceanospirillales</taxon>
        <taxon>Oceanospirillaceae</taxon>
        <taxon>Thalassolituus</taxon>
    </lineage>
</organism>
<dbReference type="PANTHER" id="PTHR32089">
    <property type="entry name" value="METHYL-ACCEPTING CHEMOTAXIS PROTEIN MCPB"/>
    <property type="match status" value="1"/>
</dbReference>
<dbReference type="SUPFAM" id="SSF58104">
    <property type="entry name" value="Methyl-accepting chemotaxis protein (MCP) signaling domain"/>
    <property type="match status" value="1"/>
</dbReference>
<evidence type="ECO:0000256" key="1">
    <source>
        <dbReference type="ARBA" id="ARBA00004141"/>
    </source>
</evidence>
<keyword evidence="4 9" id="KW-0472">Membrane</keyword>
<gene>
    <name evidence="11" type="ORF">SAMN05421686_10814</name>
</gene>
<dbReference type="SMART" id="SM00283">
    <property type="entry name" value="MA"/>
    <property type="match status" value="1"/>
</dbReference>
<dbReference type="GO" id="GO:0006935">
    <property type="term" value="P:chemotaxis"/>
    <property type="evidence" value="ECO:0007669"/>
    <property type="project" value="UniProtKB-ARBA"/>
</dbReference>
<dbReference type="Gene3D" id="1.10.287.950">
    <property type="entry name" value="Methyl-accepting chemotaxis protein"/>
    <property type="match status" value="1"/>
</dbReference>
<dbReference type="InterPro" id="IPR004089">
    <property type="entry name" value="MCPsignal_dom"/>
</dbReference>
<evidence type="ECO:0000256" key="8">
    <source>
        <dbReference type="SAM" id="Coils"/>
    </source>
</evidence>
<evidence type="ECO:0000256" key="6">
    <source>
        <dbReference type="ARBA" id="ARBA00029447"/>
    </source>
</evidence>
<evidence type="ECO:0000256" key="3">
    <source>
        <dbReference type="ARBA" id="ARBA00022989"/>
    </source>
</evidence>
<accession>A0A1N7NZB7</accession>
<reference evidence="12" key="1">
    <citation type="submission" date="2017-01" db="EMBL/GenBank/DDBJ databases">
        <authorList>
            <person name="Varghese N."/>
            <person name="Submissions S."/>
        </authorList>
    </citation>
    <scope>NUCLEOTIDE SEQUENCE [LARGE SCALE GENOMIC DNA]</scope>
    <source>
        <strain evidence="12">DSM 24913</strain>
    </source>
</reference>
<dbReference type="Pfam" id="PF00015">
    <property type="entry name" value="MCPsignal"/>
    <property type="match status" value="1"/>
</dbReference>
<keyword evidence="3 9" id="KW-1133">Transmembrane helix</keyword>
<evidence type="ECO:0000313" key="11">
    <source>
        <dbReference type="EMBL" id="SIT03626.1"/>
    </source>
</evidence>
<feature type="transmembrane region" description="Helical" evidence="9">
    <location>
        <begin position="43"/>
        <end position="59"/>
    </location>
</feature>
<feature type="transmembrane region" description="Helical" evidence="9">
    <location>
        <begin position="114"/>
        <end position="131"/>
    </location>
</feature>
<dbReference type="STRING" id="484498.SAMN05421686_10814"/>
<dbReference type="PROSITE" id="PS50111">
    <property type="entry name" value="CHEMOTAXIS_TRANSDUC_2"/>
    <property type="match status" value="1"/>
</dbReference>
<evidence type="ECO:0000313" key="12">
    <source>
        <dbReference type="Proteomes" id="UP000185639"/>
    </source>
</evidence>
<feature type="coiled-coil region" evidence="8">
    <location>
        <begin position="247"/>
        <end position="355"/>
    </location>
</feature>
<dbReference type="CDD" id="cd11386">
    <property type="entry name" value="MCP_signal"/>
    <property type="match status" value="1"/>
</dbReference>
<dbReference type="EMBL" id="FTOH01000008">
    <property type="protein sequence ID" value="SIT03626.1"/>
    <property type="molecule type" value="Genomic_DNA"/>
</dbReference>